<dbReference type="eggNOG" id="COG0144">
    <property type="taxonomic scope" value="Bacteria"/>
</dbReference>
<dbReference type="InterPro" id="IPR029063">
    <property type="entry name" value="SAM-dependent_MTases_sf"/>
</dbReference>
<dbReference type="CDD" id="cd02440">
    <property type="entry name" value="AdoMet_MTases"/>
    <property type="match status" value="1"/>
</dbReference>
<feature type="binding site" evidence="14">
    <location>
        <position position="306"/>
    </location>
    <ligand>
        <name>S-adenosyl-L-methionine</name>
        <dbReference type="ChEBI" id="CHEBI:59789"/>
    </ligand>
</feature>
<dbReference type="Gene3D" id="1.10.940.10">
    <property type="entry name" value="NusB-like"/>
    <property type="match status" value="1"/>
</dbReference>
<dbReference type="GO" id="GO:0006355">
    <property type="term" value="P:regulation of DNA-templated transcription"/>
    <property type="evidence" value="ECO:0007669"/>
    <property type="project" value="InterPro"/>
</dbReference>
<evidence type="ECO:0000256" key="7">
    <source>
        <dbReference type="ARBA" id="ARBA00022603"/>
    </source>
</evidence>
<keyword evidence="10 14" id="KW-0694">RNA-binding</keyword>
<dbReference type="Proteomes" id="UP000000248">
    <property type="component" value="Chromosome"/>
</dbReference>
<dbReference type="GO" id="GO:0008649">
    <property type="term" value="F:rRNA methyltransferase activity"/>
    <property type="evidence" value="ECO:0007669"/>
    <property type="project" value="InterPro"/>
</dbReference>
<dbReference type="NCBIfam" id="TIGR00563">
    <property type="entry name" value="rsmB"/>
    <property type="match status" value="1"/>
</dbReference>
<dbReference type="InterPro" id="IPR006027">
    <property type="entry name" value="NusB_RsmB_TIM44"/>
</dbReference>
<keyword evidence="6" id="KW-0698">rRNA processing</keyword>
<gene>
    <name evidence="16" type="primary">rsmB</name>
    <name evidence="16" type="ordered locus">DNO_0158</name>
</gene>
<comment type="catalytic activity">
    <reaction evidence="13">
        <text>cytidine(967) in 16S rRNA + S-adenosyl-L-methionine = 5-methylcytidine(967) in 16S rRNA + S-adenosyl-L-homocysteine + H(+)</text>
        <dbReference type="Rhea" id="RHEA:42748"/>
        <dbReference type="Rhea" id="RHEA-COMP:10219"/>
        <dbReference type="Rhea" id="RHEA-COMP:10220"/>
        <dbReference type="ChEBI" id="CHEBI:15378"/>
        <dbReference type="ChEBI" id="CHEBI:57856"/>
        <dbReference type="ChEBI" id="CHEBI:59789"/>
        <dbReference type="ChEBI" id="CHEBI:74483"/>
        <dbReference type="ChEBI" id="CHEBI:82748"/>
        <dbReference type="EC" id="2.1.1.176"/>
    </reaction>
</comment>
<feature type="domain" description="SAM-dependent MTase RsmB/NOP-type" evidence="15">
    <location>
        <begin position="147"/>
        <end position="416"/>
    </location>
</feature>
<evidence type="ECO:0000256" key="8">
    <source>
        <dbReference type="ARBA" id="ARBA00022679"/>
    </source>
</evidence>
<dbReference type="InterPro" id="IPR023267">
    <property type="entry name" value="RCMT"/>
</dbReference>
<dbReference type="PANTHER" id="PTHR22807">
    <property type="entry name" value="NOP2 YEAST -RELATED NOL1/NOP2/FMU SUN DOMAIN-CONTAINING"/>
    <property type="match status" value="1"/>
</dbReference>
<feature type="active site" description="Nucleophile" evidence="14">
    <location>
        <position position="359"/>
    </location>
</feature>
<keyword evidence="9 14" id="KW-0949">S-adenosyl-L-methionine</keyword>
<dbReference type="PROSITE" id="PS01153">
    <property type="entry name" value="NOL1_NOP2_SUN"/>
    <property type="match status" value="1"/>
</dbReference>
<dbReference type="HOGENOM" id="CLU_005316_0_4_6"/>
<evidence type="ECO:0000259" key="15">
    <source>
        <dbReference type="PROSITE" id="PS51686"/>
    </source>
</evidence>
<dbReference type="KEGG" id="dno:DNO_0158"/>
<evidence type="ECO:0000256" key="4">
    <source>
        <dbReference type="ARBA" id="ARBA00012140"/>
    </source>
</evidence>
<keyword evidence="17" id="KW-1185">Reference proteome</keyword>
<comment type="similarity">
    <text evidence="3 14">Belongs to the class I-like SAM-binding methyltransferase superfamily. RsmB/NOP family.</text>
</comment>
<keyword evidence="7 14" id="KW-0489">Methyltransferase</keyword>
<dbReference type="AlphaFoldDB" id="A5EWM0"/>
<dbReference type="PROSITE" id="PS51686">
    <property type="entry name" value="SAM_MT_RSMB_NOP"/>
    <property type="match status" value="1"/>
</dbReference>
<dbReference type="Pfam" id="PF01189">
    <property type="entry name" value="Methyltr_RsmB-F"/>
    <property type="match status" value="1"/>
</dbReference>
<evidence type="ECO:0000256" key="12">
    <source>
        <dbReference type="ARBA" id="ARBA00031088"/>
    </source>
</evidence>
<dbReference type="InterPro" id="IPR018314">
    <property type="entry name" value="RsmB/NOL1/NOP2-like_CS"/>
</dbReference>
<evidence type="ECO:0000256" key="6">
    <source>
        <dbReference type="ARBA" id="ARBA00022552"/>
    </source>
</evidence>
<evidence type="ECO:0000256" key="14">
    <source>
        <dbReference type="PROSITE-ProRule" id="PRU01023"/>
    </source>
</evidence>
<comment type="function">
    <text evidence="1">Specifically methylates the cytosine at position 967 (m5C967) of 16S rRNA.</text>
</comment>
<dbReference type="FunFam" id="3.40.50.150:FF:000022">
    <property type="entry name" value="Ribosomal RNA small subunit methyltransferase B"/>
    <property type="match status" value="1"/>
</dbReference>
<dbReference type="PANTHER" id="PTHR22807:SF61">
    <property type="entry name" value="NOL1_NOP2_SUN FAMILY PROTEIN _ ANTITERMINATION NUSB DOMAIN-CONTAINING PROTEIN"/>
    <property type="match status" value="1"/>
</dbReference>
<evidence type="ECO:0000256" key="9">
    <source>
        <dbReference type="ARBA" id="ARBA00022691"/>
    </source>
</evidence>
<keyword evidence="8 14" id="KW-0808">Transferase</keyword>
<evidence type="ECO:0000256" key="5">
    <source>
        <dbReference type="ARBA" id="ARBA00022490"/>
    </source>
</evidence>
<proteinExistence type="inferred from homology"/>
<dbReference type="NCBIfam" id="NF008149">
    <property type="entry name" value="PRK10901.1"/>
    <property type="match status" value="1"/>
</dbReference>
<dbReference type="SUPFAM" id="SSF48013">
    <property type="entry name" value="NusB-like"/>
    <property type="match status" value="1"/>
</dbReference>
<evidence type="ECO:0000256" key="10">
    <source>
        <dbReference type="ARBA" id="ARBA00022884"/>
    </source>
</evidence>
<dbReference type="SUPFAM" id="SSF53335">
    <property type="entry name" value="S-adenosyl-L-methionine-dependent methyltransferases"/>
    <property type="match status" value="1"/>
</dbReference>
<reference evidence="16 17" key="1">
    <citation type="journal article" date="2007" name="Nat. Biotechnol.">
        <title>Genome sequence and identification of candidate vaccine antigens from the animal pathogen Dichelobacter nodosus.</title>
        <authorList>
            <person name="Myers G.S."/>
            <person name="Parker D."/>
            <person name="Al-Hasani K."/>
            <person name="Kennan R.M."/>
            <person name="Seemann T."/>
            <person name="Ren Q."/>
            <person name="Badger J.H."/>
            <person name="Selengut J.D."/>
            <person name="Deboy R.T."/>
            <person name="Tettelin H."/>
            <person name="Boyce J.D."/>
            <person name="McCarl V.P."/>
            <person name="Han X."/>
            <person name="Nelson W.C."/>
            <person name="Madupu R."/>
            <person name="Mohamoud Y."/>
            <person name="Holley T."/>
            <person name="Fedorova N."/>
            <person name="Khouri H."/>
            <person name="Bottomley S.P."/>
            <person name="Whittington R.J."/>
            <person name="Adler B."/>
            <person name="Songer J.G."/>
            <person name="Rood J.I."/>
            <person name="Paulsen I.T."/>
        </authorList>
    </citation>
    <scope>NUCLEOTIDE SEQUENCE [LARGE SCALE GENOMIC DNA]</scope>
    <source>
        <strain evidence="16 17">VCS1703A</strain>
    </source>
</reference>
<evidence type="ECO:0000256" key="11">
    <source>
        <dbReference type="ARBA" id="ARBA00030399"/>
    </source>
</evidence>
<evidence type="ECO:0000256" key="1">
    <source>
        <dbReference type="ARBA" id="ARBA00002724"/>
    </source>
</evidence>
<organism evidence="16 17">
    <name type="scientific">Dichelobacter nodosus (strain VCS1703A)</name>
    <dbReference type="NCBI Taxonomy" id="246195"/>
    <lineage>
        <taxon>Bacteria</taxon>
        <taxon>Pseudomonadati</taxon>
        <taxon>Pseudomonadota</taxon>
        <taxon>Gammaproteobacteria</taxon>
        <taxon>Cardiobacteriales</taxon>
        <taxon>Cardiobacteriaceae</taxon>
        <taxon>Dichelobacter</taxon>
    </lineage>
</organism>
<dbReference type="InterPro" id="IPR004573">
    <property type="entry name" value="rRNA_ssu_MeTfrase_B"/>
</dbReference>
<feature type="binding site" evidence="14">
    <location>
        <begin position="238"/>
        <end position="244"/>
    </location>
    <ligand>
        <name>S-adenosyl-L-methionine</name>
        <dbReference type="ChEBI" id="CHEBI:59789"/>
    </ligand>
</feature>
<dbReference type="RefSeq" id="WP_011927909.1">
    <property type="nucleotide sequence ID" value="NC_009446.1"/>
</dbReference>
<dbReference type="Pfam" id="PF01029">
    <property type="entry name" value="NusB"/>
    <property type="match status" value="1"/>
</dbReference>
<dbReference type="OrthoDB" id="9810297at2"/>
<feature type="binding site" evidence="14">
    <location>
        <position position="261"/>
    </location>
    <ligand>
        <name>S-adenosyl-L-methionine</name>
        <dbReference type="ChEBI" id="CHEBI:59789"/>
    </ligand>
</feature>
<evidence type="ECO:0000256" key="13">
    <source>
        <dbReference type="ARBA" id="ARBA00047283"/>
    </source>
</evidence>
<dbReference type="GO" id="GO:0003723">
    <property type="term" value="F:RNA binding"/>
    <property type="evidence" value="ECO:0007669"/>
    <property type="project" value="UniProtKB-UniRule"/>
</dbReference>
<dbReference type="EC" id="2.1.1.176" evidence="4"/>
<dbReference type="InterPro" id="IPR035926">
    <property type="entry name" value="NusB-like_sf"/>
</dbReference>
<keyword evidence="5" id="KW-0963">Cytoplasm</keyword>
<dbReference type="PRINTS" id="PR02008">
    <property type="entry name" value="RCMTFAMILY"/>
</dbReference>
<evidence type="ECO:0000313" key="16">
    <source>
        <dbReference type="EMBL" id="ABQ14044.1"/>
    </source>
</evidence>
<evidence type="ECO:0000313" key="17">
    <source>
        <dbReference type="Proteomes" id="UP000000248"/>
    </source>
</evidence>
<sequence length="418" mass="47021">MKAREAAARTLFAVIEQRQSLNQLLPAFKNQLPDIDRALYQELVYGTLREYRSLSFLHNRLLHQPLDKNPLPAIILNLGIYQLLRLTLGDHGVVHETVELCKKLRCPAVSGLTNAVLRRVQRERSACLQILEENKARNIPAWLLPAYQKDGDVDAFIMRPPMTVRVRLPQTATQWIAQHGANARLNPLHQQAVTFNQAIGVEDLPDFASGGVSVQDAMAQWAATLLQPRAGERILDACAAPGGKTGHLLELAPQCTLIALDHAADRLERVQENLKRLHLNAHCQTADAADLASWYDGHAFDAILLDAPCSGSGVIRRHPDIAWLRSDSDLKQLPKTQYRLLDTLWQTLKIGGRLLYTTCSILPRENQQLIEQFLYTHREAQLRPITLPKGLDTGHGWLHYPDADGDGFFYALLEKRER</sequence>
<dbReference type="GO" id="GO:0005737">
    <property type="term" value="C:cytoplasm"/>
    <property type="evidence" value="ECO:0007669"/>
    <property type="project" value="UniProtKB-SubCell"/>
</dbReference>
<accession>A5EWM0</accession>
<dbReference type="InterPro" id="IPR049560">
    <property type="entry name" value="MeTrfase_RsmB-F_NOP2_cat"/>
</dbReference>
<dbReference type="EMBL" id="CP000513">
    <property type="protein sequence ID" value="ABQ14044.1"/>
    <property type="molecule type" value="Genomic_DNA"/>
</dbReference>
<evidence type="ECO:0000256" key="2">
    <source>
        <dbReference type="ARBA" id="ARBA00004496"/>
    </source>
</evidence>
<name>A5EWM0_DICNV</name>
<dbReference type="Gene3D" id="3.40.50.150">
    <property type="entry name" value="Vaccinia Virus protein VP39"/>
    <property type="match status" value="1"/>
</dbReference>
<dbReference type="eggNOG" id="COG0781">
    <property type="taxonomic scope" value="Bacteria"/>
</dbReference>
<comment type="subcellular location">
    <subcellularLocation>
        <location evidence="2">Cytoplasm</location>
    </subcellularLocation>
</comment>
<protein>
    <recommendedName>
        <fullName evidence="4">16S rRNA (cytosine(967)-C(5))-methyltransferase</fullName>
        <ecNumber evidence="4">2.1.1.176</ecNumber>
    </recommendedName>
    <alternativeName>
        <fullName evidence="11">16S rRNA m5C967 methyltransferase</fullName>
    </alternativeName>
    <alternativeName>
        <fullName evidence="12">rRNA (cytosine-C(5)-)-methyltransferase RsmB</fullName>
    </alternativeName>
</protein>
<dbReference type="InterPro" id="IPR001678">
    <property type="entry name" value="MeTrfase_RsmB-F_NOP2_dom"/>
</dbReference>
<evidence type="ECO:0000256" key="3">
    <source>
        <dbReference type="ARBA" id="ARBA00007494"/>
    </source>
</evidence>
<dbReference type="STRING" id="246195.DNO_0158"/>
<feature type="binding site" evidence="14">
    <location>
        <position position="287"/>
    </location>
    <ligand>
        <name>S-adenosyl-L-methionine</name>
        <dbReference type="ChEBI" id="CHEBI:59789"/>
    </ligand>
</feature>